<dbReference type="RefSeq" id="WP_127730204.1">
    <property type="nucleotide sequence ID" value="NZ_SACP01000012.1"/>
</dbReference>
<keyword evidence="2" id="KW-1185">Reference proteome</keyword>
<gene>
    <name evidence="1" type="ORF">EOE48_14295</name>
</gene>
<sequence>MIDIVQMVREQHPDLGPYVLVLREPSGLLAPEDPDALAAEVLEWSAAEAPGVRLSRRPVTYAASRSWPEETRHLALVAFPSAGELARFAARWTG</sequence>
<accession>A0A437P5P7</accession>
<evidence type="ECO:0000313" key="2">
    <source>
        <dbReference type="Proteomes" id="UP000286997"/>
    </source>
</evidence>
<reference evidence="1 2" key="1">
    <citation type="submission" date="2019-01" db="EMBL/GenBank/DDBJ databases">
        <authorList>
            <person name="Chen W.-M."/>
        </authorList>
    </citation>
    <scope>NUCLEOTIDE SEQUENCE [LARGE SCALE GENOMIC DNA]</scope>
    <source>
        <strain evidence="1 2">TER-1</strain>
    </source>
</reference>
<proteinExistence type="predicted"/>
<protein>
    <submittedName>
        <fullName evidence="1">Uncharacterized protein</fullName>
    </submittedName>
</protein>
<dbReference type="Proteomes" id="UP000286997">
    <property type="component" value="Unassembled WGS sequence"/>
</dbReference>
<name>A0A437P5P7_9HYPH</name>
<dbReference type="EMBL" id="SACP01000012">
    <property type="protein sequence ID" value="RVU17552.1"/>
    <property type="molecule type" value="Genomic_DNA"/>
</dbReference>
<dbReference type="AlphaFoldDB" id="A0A437P5P7"/>
<evidence type="ECO:0000313" key="1">
    <source>
        <dbReference type="EMBL" id="RVU17552.1"/>
    </source>
</evidence>
<dbReference type="OrthoDB" id="8001442at2"/>
<organism evidence="1 2">
    <name type="scientific">Methylobacterium oryzihabitans</name>
    <dbReference type="NCBI Taxonomy" id="2499852"/>
    <lineage>
        <taxon>Bacteria</taxon>
        <taxon>Pseudomonadati</taxon>
        <taxon>Pseudomonadota</taxon>
        <taxon>Alphaproteobacteria</taxon>
        <taxon>Hyphomicrobiales</taxon>
        <taxon>Methylobacteriaceae</taxon>
        <taxon>Methylobacterium</taxon>
    </lineage>
</organism>
<comment type="caution">
    <text evidence="1">The sequence shown here is derived from an EMBL/GenBank/DDBJ whole genome shotgun (WGS) entry which is preliminary data.</text>
</comment>